<keyword evidence="1 3" id="KW-0853">WD repeat</keyword>
<dbReference type="PROSITE" id="PS50294">
    <property type="entry name" value="WD_REPEATS_REGION"/>
    <property type="match status" value="2"/>
</dbReference>
<dbReference type="InterPro" id="IPR015943">
    <property type="entry name" value="WD40/YVTN_repeat-like_dom_sf"/>
</dbReference>
<evidence type="ECO:0000313" key="5">
    <source>
        <dbReference type="Proteomes" id="UP000027238"/>
    </source>
</evidence>
<keyword evidence="2" id="KW-0677">Repeat</keyword>
<comment type="caution">
    <text evidence="4">The sequence shown here is derived from an EMBL/GenBank/DDBJ whole genome shotgun (WGS) entry which is preliminary data.</text>
</comment>
<dbReference type="PROSITE" id="PS00678">
    <property type="entry name" value="WD_REPEATS_1"/>
    <property type="match status" value="1"/>
</dbReference>
<keyword evidence="5" id="KW-1185">Reference proteome</keyword>
<dbReference type="HOGENOM" id="CLU_1337442_0_0_1"/>
<evidence type="ECO:0000256" key="1">
    <source>
        <dbReference type="ARBA" id="ARBA00022574"/>
    </source>
</evidence>
<dbReference type="STRING" id="1173701.A0A066WUA1"/>
<evidence type="ECO:0000313" key="4">
    <source>
        <dbReference type="EMBL" id="KDN60483.1"/>
    </source>
</evidence>
<organism evidence="4 5">
    <name type="scientific">Colletotrichum sublineola</name>
    <name type="common">Sorghum anthracnose fungus</name>
    <dbReference type="NCBI Taxonomy" id="1173701"/>
    <lineage>
        <taxon>Eukaryota</taxon>
        <taxon>Fungi</taxon>
        <taxon>Dikarya</taxon>
        <taxon>Ascomycota</taxon>
        <taxon>Pezizomycotina</taxon>
        <taxon>Sordariomycetes</taxon>
        <taxon>Hypocreomycetidae</taxon>
        <taxon>Glomerellales</taxon>
        <taxon>Glomerellaceae</taxon>
        <taxon>Colletotrichum</taxon>
        <taxon>Colletotrichum graminicola species complex</taxon>
    </lineage>
</organism>
<reference evidence="5" key="1">
    <citation type="journal article" date="2014" name="Genome Announc.">
        <title>Draft genome sequence of Colletotrichum sublineola, a destructive pathogen of cultivated sorghum.</title>
        <authorList>
            <person name="Baroncelli R."/>
            <person name="Sanz-Martin J.M."/>
            <person name="Rech G.E."/>
            <person name="Sukno S.A."/>
            <person name="Thon M.R."/>
        </authorList>
    </citation>
    <scope>NUCLEOTIDE SEQUENCE [LARGE SCALE GENOMIC DNA]</scope>
    <source>
        <strain evidence="5">TX430BB</strain>
    </source>
</reference>
<accession>A0A066WUA1</accession>
<dbReference type="AlphaFoldDB" id="A0A066WUA1"/>
<feature type="repeat" description="WD" evidence="3">
    <location>
        <begin position="19"/>
        <end position="51"/>
    </location>
</feature>
<dbReference type="EMBL" id="JMSE01001507">
    <property type="protein sequence ID" value="KDN60483.1"/>
    <property type="molecule type" value="Genomic_DNA"/>
</dbReference>
<dbReference type="InterPro" id="IPR020472">
    <property type="entry name" value="WD40_PAC1"/>
</dbReference>
<dbReference type="Gene3D" id="2.130.10.10">
    <property type="entry name" value="YVTN repeat-like/Quinoprotein amine dehydrogenase"/>
    <property type="match status" value="1"/>
</dbReference>
<evidence type="ECO:0000256" key="3">
    <source>
        <dbReference type="PROSITE-ProRule" id="PRU00221"/>
    </source>
</evidence>
<dbReference type="InterPro" id="IPR001680">
    <property type="entry name" value="WD40_rpt"/>
</dbReference>
<sequence length="205" mass="21928">MSGASAGVSLVFTFGSAYSVAFSPDGRQLASASGDETVKVWDTATGRCQQTLEGHGDSVYSMAFLSDGRQLASASYDDTVKIWDTAIGLCWRTLEGHSSLENVFELEGLAVRSLVPTDRAYAYVTLTVKTRLSEDKLLAGLQYASDAFQHRFKCSFSGTTLLYEDSGGAHCESTANTSLTNVPEGDLIPLRVNESGTAPSSVDRK</sequence>
<protein>
    <submittedName>
        <fullName evidence="4">Uncharacterized protein</fullName>
    </submittedName>
</protein>
<dbReference type="Pfam" id="PF00400">
    <property type="entry name" value="WD40"/>
    <property type="match status" value="2"/>
</dbReference>
<dbReference type="PRINTS" id="PR00320">
    <property type="entry name" value="GPROTEINBRPT"/>
</dbReference>
<gene>
    <name evidence="4" type="ORF">CSUB01_06043</name>
</gene>
<feature type="repeat" description="WD" evidence="3">
    <location>
        <begin position="52"/>
        <end position="84"/>
    </location>
</feature>
<name>A0A066WUA1_COLSU</name>
<dbReference type="SMART" id="SM00320">
    <property type="entry name" value="WD40"/>
    <property type="match status" value="2"/>
</dbReference>
<dbReference type="eggNOG" id="KOG0266">
    <property type="taxonomic scope" value="Eukaryota"/>
</dbReference>
<dbReference type="OrthoDB" id="5240432at2759"/>
<dbReference type="PANTHER" id="PTHR19848:SF8">
    <property type="entry name" value="F-BOX AND WD REPEAT DOMAIN CONTAINING 7"/>
    <property type="match status" value="1"/>
</dbReference>
<dbReference type="PANTHER" id="PTHR19848">
    <property type="entry name" value="WD40 REPEAT PROTEIN"/>
    <property type="match status" value="1"/>
</dbReference>
<dbReference type="SUPFAM" id="SSF50978">
    <property type="entry name" value="WD40 repeat-like"/>
    <property type="match status" value="1"/>
</dbReference>
<dbReference type="PROSITE" id="PS50082">
    <property type="entry name" value="WD_REPEATS_2"/>
    <property type="match status" value="2"/>
</dbReference>
<dbReference type="InterPro" id="IPR036322">
    <property type="entry name" value="WD40_repeat_dom_sf"/>
</dbReference>
<proteinExistence type="predicted"/>
<dbReference type="Proteomes" id="UP000027238">
    <property type="component" value="Unassembled WGS sequence"/>
</dbReference>
<dbReference type="InterPro" id="IPR019775">
    <property type="entry name" value="WD40_repeat_CS"/>
</dbReference>
<evidence type="ECO:0000256" key="2">
    <source>
        <dbReference type="ARBA" id="ARBA00022737"/>
    </source>
</evidence>